<evidence type="ECO:0000313" key="5">
    <source>
        <dbReference type="Proteomes" id="UP000669179"/>
    </source>
</evidence>
<evidence type="ECO:0000259" key="3">
    <source>
        <dbReference type="Pfam" id="PF01757"/>
    </source>
</evidence>
<dbReference type="AlphaFoldDB" id="A0A939T3Z2"/>
<feature type="transmembrane region" description="Helical" evidence="2">
    <location>
        <begin position="335"/>
        <end position="368"/>
    </location>
</feature>
<sequence length="446" mass="47486">MLDTRTRTPRPVQTPALQNPPVGTPPVQTPPRPRQPGHGEPRHRPGLVARIVAATPPQRDRAVDALRAIAILGVVLGHWLVTAIVTTGNGRLAVSSPLASMPMLAPISWVLQTLAIFFLVGGYTAAKGYRAGEASLPWLRRRMGRLLRPVPFLLLAWVPAVGALLWAGYSPGTVQSLVKLVLSPLWFLGVYGTLTALTPLVVRLWNRLGVWGAAVPIGVTAAVDLVRFGLGGPAWVGWVTVLTGWLVPFYLGVAWANGKLESRRTAAGLMVGGAAAAAALIVYAGYPASMVGVPGSAISNLNPPTLAAVAFGLAQVGLALLLRRPLARLMRRPRVWAGVALANLSAMTVFLWHQTAMMAITVGAALSVGTLPGLHTVADRPVWILDRLAWLPVFAAALAVLWAVFRGFERPRQRSGQRSGQRSRQRPARASENTHAGTEPPQPADS</sequence>
<name>A0A939T3Z2_9ACTN</name>
<feature type="transmembrane region" description="Helical" evidence="2">
    <location>
        <begin position="181"/>
        <end position="201"/>
    </location>
</feature>
<dbReference type="Proteomes" id="UP000669179">
    <property type="component" value="Unassembled WGS sequence"/>
</dbReference>
<feature type="transmembrane region" description="Helical" evidence="2">
    <location>
        <begin position="146"/>
        <end position="169"/>
    </location>
</feature>
<feature type="region of interest" description="Disordered" evidence="1">
    <location>
        <begin position="1"/>
        <end position="45"/>
    </location>
</feature>
<dbReference type="EMBL" id="JAGEOJ010000014">
    <property type="protein sequence ID" value="MBO2451896.1"/>
    <property type="molecule type" value="Genomic_DNA"/>
</dbReference>
<reference evidence="4" key="1">
    <citation type="submission" date="2021-03" db="EMBL/GenBank/DDBJ databases">
        <authorList>
            <person name="Kanchanasin P."/>
            <person name="Saeng-In P."/>
            <person name="Phongsopitanun W."/>
            <person name="Yuki M."/>
            <person name="Kudo T."/>
            <person name="Ohkuma M."/>
            <person name="Tanasupawat S."/>
        </authorList>
    </citation>
    <scope>NUCLEOTIDE SEQUENCE</scope>
    <source>
        <strain evidence="4">GKU 128</strain>
    </source>
</reference>
<dbReference type="RefSeq" id="WP_208259787.1">
    <property type="nucleotide sequence ID" value="NZ_JAGEOJ010000014.1"/>
</dbReference>
<comment type="caution">
    <text evidence="4">The sequence shown here is derived from an EMBL/GenBank/DDBJ whole genome shotgun (WGS) entry which is preliminary data.</text>
</comment>
<keyword evidence="2" id="KW-0472">Membrane</keyword>
<keyword evidence="5" id="KW-1185">Reference proteome</keyword>
<feature type="transmembrane region" description="Helical" evidence="2">
    <location>
        <begin position="208"/>
        <end position="229"/>
    </location>
</feature>
<evidence type="ECO:0000256" key="2">
    <source>
        <dbReference type="SAM" id="Phobius"/>
    </source>
</evidence>
<gene>
    <name evidence="4" type="ORF">J4573_32750</name>
</gene>
<organism evidence="4 5">
    <name type="scientific">Actinomadura barringtoniae</name>
    <dbReference type="NCBI Taxonomy" id="1427535"/>
    <lineage>
        <taxon>Bacteria</taxon>
        <taxon>Bacillati</taxon>
        <taxon>Actinomycetota</taxon>
        <taxon>Actinomycetes</taxon>
        <taxon>Streptosporangiales</taxon>
        <taxon>Thermomonosporaceae</taxon>
        <taxon>Actinomadura</taxon>
    </lineage>
</organism>
<dbReference type="Pfam" id="PF01757">
    <property type="entry name" value="Acyl_transf_3"/>
    <property type="match status" value="1"/>
</dbReference>
<proteinExistence type="predicted"/>
<feature type="domain" description="Acyltransferase 3" evidence="3">
    <location>
        <begin position="62"/>
        <end position="405"/>
    </location>
</feature>
<keyword evidence="2" id="KW-0812">Transmembrane</keyword>
<feature type="region of interest" description="Disordered" evidence="1">
    <location>
        <begin position="412"/>
        <end position="446"/>
    </location>
</feature>
<feature type="transmembrane region" description="Helical" evidence="2">
    <location>
        <begin position="107"/>
        <end position="126"/>
    </location>
</feature>
<feature type="transmembrane region" description="Helical" evidence="2">
    <location>
        <begin position="388"/>
        <end position="408"/>
    </location>
</feature>
<dbReference type="GO" id="GO:0016747">
    <property type="term" value="F:acyltransferase activity, transferring groups other than amino-acyl groups"/>
    <property type="evidence" value="ECO:0007669"/>
    <property type="project" value="InterPro"/>
</dbReference>
<feature type="transmembrane region" description="Helical" evidence="2">
    <location>
        <begin position="267"/>
        <end position="286"/>
    </location>
</feature>
<keyword evidence="2" id="KW-1133">Transmembrane helix</keyword>
<feature type="compositionally biased region" description="Pro residues" evidence="1">
    <location>
        <begin position="22"/>
        <end position="34"/>
    </location>
</feature>
<accession>A0A939T3Z2</accession>
<evidence type="ECO:0000313" key="4">
    <source>
        <dbReference type="EMBL" id="MBO2451896.1"/>
    </source>
</evidence>
<feature type="transmembrane region" description="Helical" evidence="2">
    <location>
        <begin position="235"/>
        <end position="255"/>
    </location>
</feature>
<feature type="transmembrane region" description="Helical" evidence="2">
    <location>
        <begin position="68"/>
        <end position="87"/>
    </location>
</feature>
<keyword evidence="4" id="KW-0012">Acyltransferase</keyword>
<keyword evidence="4" id="KW-0808">Transferase</keyword>
<evidence type="ECO:0000256" key="1">
    <source>
        <dbReference type="SAM" id="MobiDB-lite"/>
    </source>
</evidence>
<feature type="transmembrane region" description="Helical" evidence="2">
    <location>
        <begin position="306"/>
        <end position="323"/>
    </location>
</feature>
<protein>
    <submittedName>
        <fullName evidence="4">Acyltransferase</fullName>
    </submittedName>
</protein>
<dbReference type="InterPro" id="IPR002656">
    <property type="entry name" value="Acyl_transf_3_dom"/>
</dbReference>